<dbReference type="InterPro" id="IPR038670">
    <property type="entry name" value="HslJ-like_sf"/>
</dbReference>
<keyword evidence="1" id="KW-0732">Signal</keyword>
<dbReference type="Pfam" id="PF03724">
    <property type="entry name" value="META"/>
    <property type="match status" value="1"/>
</dbReference>
<dbReference type="InterPro" id="IPR005184">
    <property type="entry name" value="DUF306_Meta_HslJ"/>
</dbReference>
<keyword evidence="4" id="KW-1185">Reference proteome</keyword>
<evidence type="ECO:0000313" key="3">
    <source>
        <dbReference type="EMBL" id="MFK7641344.1"/>
    </source>
</evidence>
<dbReference type="PANTHER" id="PTHR35535">
    <property type="entry name" value="HEAT SHOCK PROTEIN HSLJ"/>
    <property type="match status" value="1"/>
</dbReference>
<protein>
    <submittedName>
        <fullName evidence="3">META domain-containing protein</fullName>
    </submittedName>
</protein>
<dbReference type="EMBL" id="JBJGEB010000002">
    <property type="protein sequence ID" value="MFK7641344.1"/>
    <property type="molecule type" value="Genomic_DNA"/>
</dbReference>
<sequence>MMKKTALLPASLLFCLFAAPAVGAPLDGRWNITEVARRPVTAAEAYLEFNGAEHRFSAGAGCNTLTGSFHAAKGRLKIDDAASTLMACDEEIMKQEETVSRAFSNSKSYRIKGDTLLLTDRRGRVLLKAERAQNQD</sequence>
<evidence type="ECO:0000259" key="2">
    <source>
        <dbReference type="Pfam" id="PF03724"/>
    </source>
</evidence>
<feature type="chain" id="PRO_5045420678" evidence="1">
    <location>
        <begin position="24"/>
        <end position="136"/>
    </location>
</feature>
<comment type="caution">
    <text evidence="3">The sequence shown here is derived from an EMBL/GenBank/DDBJ whole genome shotgun (WGS) entry which is preliminary data.</text>
</comment>
<dbReference type="PANTHER" id="PTHR35535:SF1">
    <property type="entry name" value="HEAT SHOCK PROTEIN HSLJ"/>
    <property type="match status" value="1"/>
</dbReference>
<feature type="domain" description="DUF306" evidence="2">
    <location>
        <begin position="26"/>
        <end position="128"/>
    </location>
</feature>
<reference evidence="3 4" key="1">
    <citation type="submission" date="2024-11" db="EMBL/GenBank/DDBJ databases">
        <authorList>
            <person name="Mikucki A.G."/>
            <person name="Kahler C.M."/>
        </authorList>
    </citation>
    <scope>NUCLEOTIDE SEQUENCE [LARGE SCALE GENOMIC DNA]</scope>
    <source>
        <strain evidence="3 4">EXNM717</strain>
    </source>
</reference>
<gene>
    <name evidence="3" type="ORF">ACI43T_02365</name>
</gene>
<evidence type="ECO:0000313" key="4">
    <source>
        <dbReference type="Proteomes" id="UP001621964"/>
    </source>
</evidence>
<dbReference type="InterPro" id="IPR053147">
    <property type="entry name" value="Hsp_HslJ-like"/>
</dbReference>
<dbReference type="RefSeq" id="WP_009173567.1">
    <property type="nucleotide sequence ID" value="NZ_JBJGEB010000002.1"/>
</dbReference>
<evidence type="ECO:0000256" key="1">
    <source>
        <dbReference type="SAM" id="SignalP"/>
    </source>
</evidence>
<name>A0ABW8Q1E9_9NEIS</name>
<accession>A0ABW8Q1E9</accession>
<dbReference type="Proteomes" id="UP001621964">
    <property type="component" value="Unassembled WGS sequence"/>
</dbReference>
<dbReference type="Gene3D" id="2.40.128.270">
    <property type="match status" value="1"/>
</dbReference>
<organism evidence="3 4">
    <name type="scientific">Neisseria oralis</name>
    <dbReference type="NCBI Taxonomy" id="1107316"/>
    <lineage>
        <taxon>Bacteria</taxon>
        <taxon>Pseudomonadati</taxon>
        <taxon>Pseudomonadota</taxon>
        <taxon>Betaproteobacteria</taxon>
        <taxon>Neisseriales</taxon>
        <taxon>Neisseriaceae</taxon>
        <taxon>Neisseria</taxon>
    </lineage>
</organism>
<proteinExistence type="predicted"/>
<feature type="signal peptide" evidence="1">
    <location>
        <begin position="1"/>
        <end position="23"/>
    </location>
</feature>